<keyword evidence="3" id="KW-1185">Reference proteome</keyword>
<evidence type="ECO:0000313" key="3">
    <source>
        <dbReference type="Proteomes" id="UP001529256"/>
    </source>
</evidence>
<protein>
    <recommendedName>
        <fullName evidence="4">DUF4355 domain-containing protein</fullName>
    </recommendedName>
</protein>
<feature type="compositionally biased region" description="Low complexity" evidence="1">
    <location>
        <begin position="1"/>
        <end position="22"/>
    </location>
</feature>
<comment type="caution">
    <text evidence="2">The sequence shown here is derived from an EMBL/GenBank/DDBJ whole genome shotgun (WGS) entry which is preliminary data.</text>
</comment>
<dbReference type="Proteomes" id="UP001529256">
    <property type="component" value="Unassembled WGS sequence"/>
</dbReference>
<dbReference type="RefSeq" id="WP_289510644.1">
    <property type="nucleotide sequence ID" value="NZ_JAUDEA010000002.1"/>
</dbReference>
<organism evidence="2 3">
    <name type="scientific">Thermophilibacter provencensis</name>
    <dbReference type="NCBI Taxonomy" id="1852386"/>
    <lineage>
        <taxon>Bacteria</taxon>
        <taxon>Bacillati</taxon>
        <taxon>Actinomycetota</taxon>
        <taxon>Coriobacteriia</taxon>
        <taxon>Coriobacteriales</taxon>
        <taxon>Atopobiaceae</taxon>
        <taxon>Thermophilibacter</taxon>
    </lineage>
</organism>
<evidence type="ECO:0000313" key="2">
    <source>
        <dbReference type="EMBL" id="MDM8270548.1"/>
    </source>
</evidence>
<dbReference type="EMBL" id="JAUDEA010000002">
    <property type="protein sequence ID" value="MDM8270548.1"/>
    <property type="molecule type" value="Genomic_DNA"/>
</dbReference>
<proteinExistence type="predicted"/>
<name>A0ABT7V1U4_9ACTN</name>
<gene>
    <name evidence="2" type="ORF">QUW25_02445</name>
</gene>
<sequence>MAENEQGAQPTEQTETEAAQPTPAEPERDWKAEYEKVLAQSRKWEQRSKDNAAAAKELEALKDASKTDAEKLADATKRAEKAEEKLAEYERKAERAAIVVEVAAAKGVDAEWLGRMAGDDRKAIEANADYIATKLSGAPIYPSVLDNGHSKAPTKSDPKHSFMEFVNKSLS</sequence>
<reference evidence="2" key="1">
    <citation type="submission" date="2023-06" db="EMBL/GenBank/DDBJ databases">
        <title>Identification and characterization of horizontal gene transfer across gut microbiota members of farm animals based on homology search.</title>
        <authorList>
            <person name="Schwarzerova J."/>
            <person name="Nykrynova M."/>
            <person name="Jureckova K."/>
            <person name="Cejkova D."/>
            <person name="Rychlik I."/>
        </authorList>
    </citation>
    <scope>NUCLEOTIDE SEQUENCE</scope>
    <source>
        <strain evidence="2">153_Feed</strain>
    </source>
</reference>
<evidence type="ECO:0000256" key="1">
    <source>
        <dbReference type="SAM" id="MobiDB-lite"/>
    </source>
</evidence>
<accession>A0ABT7V1U4</accession>
<reference evidence="2" key="2">
    <citation type="submission" date="2023-06" db="EMBL/GenBank/DDBJ databases">
        <authorList>
            <person name="Zeman M."/>
            <person name="Kubasova T."/>
            <person name="Jahodarova E."/>
            <person name="Nykrynova M."/>
            <person name="Rychlik I."/>
        </authorList>
    </citation>
    <scope>NUCLEOTIDE SEQUENCE</scope>
    <source>
        <strain evidence="2">153_Feed</strain>
    </source>
</reference>
<feature type="compositionally biased region" description="Basic and acidic residues" evidence="1">
    <location>
        <begin position="25"/>
        <end position="77"/>
    </location>
</feature>
<evidence type="ECO:0008006" key="4">
    <source>
        <dbReference type="Google" id="ProtNLM"/>
    </source>
</evidence>
<feature type="region of interest" description="Disordered" evidence="1">
    <location>
        <begin position="1"/>
        <end position="77"/>
    </location>
</feature>